<dbReference type="InterPro" id="IPR036291">
    <property type="entry name" value="NAD(P)-bd_dom_sf"/>
</dbReference>
<evidence type="ECO:0000256" key="2">
    <source>
        <dbReference type="ARBA" id="ARBA00022857"/>
    </source>
</evidence>
<dbReference type="AlphaFoldDB" id="A0A6A5UDW9"/>
<dbReference type="InterPro" id="IPR020904">
    <property type="entry name" value="Sc_DH/Rdtase_CS"/>
</dbReference>
<name>A0A6A5UDW9_9PLEO</name>
<dbReference type="GO" id="GO:0000140">
    <property type="term" value="F:acylglycerone-phosphate reductase (NADP+) activity"/>
    <property type="evidence" value="ECO:0007669"/>
    <property type="project" value="TreeGrafter"/>
</dbReference>
<proteinExistence type="inferred from homology"/>
<dbReference type="Gene3D" id="3.40.50.720">
    <property type="entry name" value="NAD(P)-binding Rossmann-like Domain"/>
    <property type="match status" value="1"/>
</dbReference>
<dbReference type="GO" id="GO:0019433">
    <property type="term" value="P:triglyceride catabolic process"/>
    <property type="evidence" value="ECO:0007669"/>
    <property type="project" value="TreeGrafter"/>
</dbReference>
<dbReference type="PRINTS" id="PR00081">
    <property type="entry name" value="GDHRDH"/>
</dbReference>
<dbReference type="PROSITE" id="PS00061">
    <property type="entry name" value="ADH_SHORT"/>
    <property type="match status" value="1"/>
</dbReference>
<dbReference type="CDD" id="cd05374">
    <property type="entry name" value="17beta-HSD-like_SDR_c"/>
    <property type="match status" value="1"/>
</dbReference>
<evidence type="ECO:0000313" key="5">
    <source>
        <dbReference type="EMBL" id="KAF1962948.1"/>
    </source>
</evidence>
<protein>
    <submittedName>
        <fullName evidence="5">NAD(P)-binding protein</fullName>
    </submittedName>
</protein>
<dbReference type="SUPFAM" id="SSF51735">
    <property type="entry name" value="NAD(P)-binding Rossmann-fold domains"/>
    <property type="match status" value="1"/>
</dbReference>
<evidence type="ECO:0000256" key="1">
    <source>
        <dbReference type="ARBA" id="ARBA00006484"/>
    </source>
</evidence>
<keyword evidence="3" id="KW-0560">Oxidoreductase</keyword>
<keyword evidence="6" id="KW-1185">Reference proteome</keyword>
<dbReference type="PANTHER" id="PTHR44169">
    <property type="entry name" value="NADPH-DEPENDENT 1-ACYLDIHYDROXYACETONE PHOSPHATE REDUCTASE"/>
    <property type="match status" value="1"/>
</dbReference>
<dbReference type="GO" id="GO:0005811">
    <property type="term" value="C:lipid droplet"/>
    <property type="evidence" value="ECO:0007669"/>
    <property type="project" value="TreeGrafter"/>
</dbReference>
<dbReference type="InterPro" id="IPR002347">
    <property type="entry name" value="SDR_fam"/>
</dbReference>
<dbReference type="PANTHER" id="PTHR44169:SF6">
    <property type="entry name" value="NADPH-DEPENDENT 1-ACYLDIHYDROXYACETONE PHOSPHATE REDUCTASE"/>
    <property type="match status" value="1"/>
</dbReference>
<sequence>MATDRKKYALITGCTPGGIGHYLALEFASKGFNVLATVRDPSKYTSPHDGITYVPLELTSADSIKALRDTVSQTTGGKLDILYNNAGRNYTVPALDVETHEIRELFEANVFAVMSMCQTFAPLLIEAKGTIVQTGSLAGLMPYAFGSPYCASKAALHAYSDTLRVELAPLGVRVLTIITGGVKSNLARVHRSLPPNSYYQPLAAEYERRLTHAQTLGMDTRAYARDCVAEVVDDERWFERWFVKKRWVWEGKLSWVVWVVWNAFPRWTLDWYFTREFKLWKLEGTAGLNKKTI</sequence>
<gene>
    <name evidence="5" type="ORF">CC80DRAFT_512211</name>
</gene>
<comment type="similarity">
    <text evidence="1 4">Belongs to the short-chain dehydrogenases/reductases (SDR) family.</text>
</comment>
<organism evidence="5 6">
    <name type="scientific">Byssothecium circinans</name>
    <dbReference type="NCBI Taxonomy" id="147558"/>
    <lineage>
        <taxon>Eukaryota</taxon>
        <taxon>Fungi</taxon>
        <taxon>Dikarya</taxon>
        <taxon>Ascomycota</taxon>
        <taxon>Pezizomycotina</taxon>
        <taxon>Dothideomycetes</taxon>
        <taxon>Pleosporomycetidae</taxon>
        <taxon>Pleosporales</taxon>
        <taxon>Massarineae</taxon>
        <taxon>Massarinaceae</taxon>
        <taxon>Byssothecium</taxon>
    </lineage>
</organism>
<keyword evidence="2" id="KW-0521">NADP</keyword>
<reference evidence="5" key="1">
    <citation type="journal article" date="2020" name="Stud. Mycol.">
        <title>101 Dothideomycetes genomes: a test case for predicting lifestyles and emergence of pathogens.</title>
        <authorList>
            <person name="Haridas S."/>
            <person name="Albert R."/>
            <person name="Binder M."/>
            <person name="Bloem J."/>
            <person name="Labutti K."/>
            <person name="Salamov A."/>
            <person name="Andreopoulos B."/>
            <person name="Baker S."/>
            <person name="Barry K."/>
            <person name="Bills G."/>
            <person name="Bluhm B."/>
            <person name="Cannon C."/>
            <person name="Castanera R."/>
            <person name="Culley D."/>
            <person name="Daum C."/>
            <person name="Ezra D."/>
            <person name="Gonzalez J."/>
            <person name="Henrissat B."/>
            <person name="Kuo A."/>
            <person name="Liang C."/>
            <person name="Lipzen A."/>
            <person name="Lutzoni F."/>
            <person name="Magnuson J."/>
            <person name="Mondo S."/>
            <person name="Nolan M."/>
            <person name="Ohm R."/>
            <person name="Pangilinan J."/>
            <person name="Park H.-J."/>
            <person name="Ramirez L."/>
            <person name="Alfaro M."/>
            <person name="Sun H."/>
            <person name="Tritt A."/>
            <person name="Yoshinaga Y."/>
            <person name="Zwiers L.-H."/>
            <person name="Turgeon B."/>
            <person name="Goodwin S."/>
            <person name="Spatafora J."/>
            <person name="Crous P."/>
            <person name="Grigoriev I."/>
        </authorList>
    </citation>
    <scope>NUCLEOTIDE SEQUENCE</scope>
    <source>
        <strain evidence="5">CBS 675.92</strain>
    </source>
</reference>
<dbReference type="GO" id="GO:0006654">
    <property type="term" value="P:phosphatidic acid biosynthetic process"/>
    <property type="evidence" value="ECO:0007669"/>
    <property type="project" value="TreeGrafter"/>
</dbReference>
<evidence type="ECO:0000256" key="4">
    <source>
        <dbReference type="RuleBase" id="RU000363"/>
    </source>
</evidence>
<evidence type="ECO:0000313" key="6">
    <source>
        <dbReference type="Proteomes" id="UP000800035"/>
    </source>
</evidence>
<accession>A0A6A5UDW9</accession>
<dbReference type="GO" id="GO:0004806">
    <property type="term" value="F:triacylglycerol lipase activity"/>
    <property type="evidence" value="ECO:0007669"/>
    <property type="project" value="TreeGrafter"/>
</dbReference>
<dbReference type="OrthoDB" id="2102561at2759"/>
<dbReference type="EMBL" id="ML976978">
    <property type="protein sequence ID" value="KAF1962948.1"/>
    <property type="molecule type" value="Genomic_DNA"/>
</dbReference>
<dbReference type="Pfam" id="PF00106">
    <property type="entry name" value="adh_short"/>
    <property type="match status" value="1"/>
</dbReference>
<dbReference type="Proteomes" id="UP000800035">
    <property type="component" value="Unassembled WGS sequence"/>
</dbReference>
<dbReference type="PRINTS" id="PR00080">
    <property type="entry name" value="SDRFAMILY"/>
</dbReference>
<dbReference type="GO" id="GO:0005783">
    <property type="term" value="C:endoplasmic reticulum"/>
    <property type="evidence" value="ECO:0007669"/>
    <property type="project" value="TreeGrafter"/>
</dbReference>
<evidence type="ECO:0000256" key="3">
    <source>
        <dbReference type="ARBA" id="ARBA00023002"/>
    </source>
</evidence>